<dbReference type="Pfam" id="PF13527">
    <property type="entry name" value="Acetyltransf_9"/>
    <property type="match status" value="1"/>
</dbReference>
<dbReference type="Gene3D" id="3.40.630.30">
    <property type="match status" value="2"/>
</dbReference>
<dbReference type="GO" id="GO:0034069">
    <property type="term" value="F:aminoglycoside N-acetyltransferase activity"/>
    <property type="evidence" value="ECO:0007669"/>
    <property type="project" value="TreeGrafter"/>
</dbReference>
<dbReference type="InterPro" id="IPR000182">
    <property type="entry name" value="GNAT_dom"/>
</dbReference>
<dbReference type="PANTHER" id="PTHR37817">
    <property type="entry name" value="N-ACETYLTRANSFERASE EIS"/>
    <property type="match status" value="1"/>
</dbReference>
<feature type="domain" description="N-acetyltransferase" evidence="1">
    <location>
        <begin position="4"/>
        <end position="171"/>
    </location>
</feature>
<dbReference type="GO" id="GO:0030649">
    <property type="term" value="P:aminoglycoside antibiotic catabolic process"/>
    <property type="evidence" value="ECO:0007669"/>
    <property type="project" value="TreeGrafter"/>
</dbReference>
<evidence type="ECO:0000313" key="2">
    <source>
        <dbReference type="EMBL" id="RDY72721.1"/>
    </source>
</evidence>
<dbReference type="SUPFAM" id="SSF55718">
    <property type="entry name" value="SCP-like"/>
    <property type="match status" value="1"/>
</dbReference>
<dbReference type="InterPro" id="IPR016181">
    <property type="entry name" value="Acyl_CoA_acyltransferase"/>
</dbReference>
<sequence length="418" mass="48150">MLDLMYRIVYEGGNGMDFKKVEDFTAFTDLSRRCYPGMKLNTREEQERYTEHRRKMAQKDDIHTIGLYEKEQLVGGYIAYDHVMNVYGQQVKAGGIGTVAVDLPYKKQGHAKRIIQQFLAEARDKGQIIAHLYPFQPSFYKRMGFGLGPRLSTYHFHPSQLPTYYEGEKVEVLNADDQDEVKACYDTWAEDNHGATAIPTYGFAFLEKEELHTFGVREEGKLTGYVTLEFKEGDHFLQNDLHVKSFFHTSTKAYRSLIRYLHNQKDQVRSIYFPTFDQEFAYSLNDPVHVDEQLIFSIYHKVSEEGRGLMYRILDIPAFLEKIGEVCFGTDTVRVGWKVKDSFLNETHESVWQFTNGKPQPTGEEAEVTIEIDIANFSSLMMGCVSLSSLLRSGAAVSEGRAVDLFQHPEQPKCWTFF</sequence>
<comment type="caution">
    <text evidence="2">The sequence shown here is derived from an EMBL/GenBank/DDBJ whole genome shotgun (WGS) entry which is preliminary data.</text>
</comment>
<protein>
    <submittedName>
        <fullName evidence="2">GNAT family N-acetyltransferase</fullName>
    </submittedName>
</protein>
<proteinExistence type="predicted"/>
<dbReference type="Pfam" id="PF17668">
    <property type="entry name" value="Acetyltransf_17"/>
    <property type="match status" value="1"/>
</dbReference>
<dbReference type="PROSITE" id="PS51186">
    <property type="entry name" value="GNAT"/>
    <property type="match status" value="1"/>
</dbReference>
<dbReference type="Proteomes" id="UP000257032">
    <property type="component" value="Unassembled WGS sequence"/>
</dbReference>
<evidence type="ECO:0000313" key="3">
    <source>
        <dbReference type="Proteomes" id="UP000257032"/>
    </source>
</evidence>
<dbReference type="Gene3D" id="3.30.1050.10">
    <property type="entry name" value="SCP2 sterol-binding domain"/>
    <property type="match status" value="1"/>
</dbReference>
<dbReference type="InterPro" id="IPR041380">
    <property type="entry name" value="Acetyltransf_17"/>
</dbReference>
<keyword evidence="2" id="KW-0808">Transferase</keyword>
<gene>
    <name evidence="2" type="ORF">DXT76_00165</name>
</gene>
<dbReference type="InterPro" id="IPR051554">
    <property type="entry name" value="Acetyltransferase_Eis"/>
</dbReference>
<name>A0A3D8VTT1_9BACI</name>
<dbReference type="EMBL" id="QTLC01000001">
    <property type="protein sequence ID" value="RDY72721.1"/>
    <property type="molecule type" value="Genomic_DNA"/>
</dbReference>
<accession>A0A3D8VTT1</accession>
<dbReference type="InterPro" id="IPR025559">
    <property type="entry name" value="Eis_dom"/>
</dbReference>
<dbReference type="InterPro" id="IPR036527">
    <property type="entry name" value="SCP2_sterol-bd_dom_sf"/>
</dbReference>
<dbReference type="SUPFAM" id="SSF55729">
    <property type="entry name" value="Acyl-CoA N-acyltransferases (Nat)"/>
    <property type="match status" value="1"/>
</dbReference>
<dbReference type="AlphaFoldDB" id="A0A3D8VTT1"/>
<organism evidence="2 3">
    <name type="scientific">Halobacillus trueperi</name>
    <dbReference type="NCBI Taxonomy" id="156205"/>
    <lineage>
        <taxon>Bacteria</taxon>
        <taxon>Bacillati</taxon>
        <taxon>Bacillota</taxon>
        <taxon>Bacilli</taxon>
        <taxon>Bacillales</taxon>
        <taxon>Bacillaceae</taxon>
        <taxon>Halobacillus</taxon>
    </lineage>
</organism>
<dbReference type="Pfam" id="PF13530">
    <property type="entry name" value="SCP2_2"/>
    <property type="match status" value="1"/>
</dbReference>
<dbReference type="PANTHER" id="PTHR37817:SF1">
    <property type="entry name" value="N-ACETYLTRANSFERASE EIS"/>
    <property type="match status" value="1"/>
</dbReference>
<dbReference type="CDD" id="cd04301">
    <property type="entry name" value="NAT_SF"/>
    <property type="match status" value="1"/>
</dbReference>
<evidence type="ECO:0000259" key="1">
    <source>
        <dbReference type="PROSITE" id="PS51186"/>
    </source>
</evidence>
<reference evidence="2 3" key="1">
    <citation type="submission" date="2018-08" db="EMBL/GenBank/DDBJ databases">
        <title>Genome sequence of strict halophilic Halobacillus trueperi SS1 isolated from Lunsu, a salty water body of North West Himalayas.</title>
        <authorList>
            <person name="Gupta S."/>
            <person name="Sharma P."/>
            <person name="Dev K."/>
            <person name="Baumler D."/>
            <person name="Sourirajan A."/>
        </authorList>
    </citation>
    <scope>NUCLEOTIDE SEQUENCE [LARGE SCALE GENOMIC DNA]</scope>
    <source>
        <strain evidence="2 3">SS1</strain>
    </source>
</reference>